<keyword evidence="5" id="KW-1185">Reference proteome</keyword>
<feature type="domain" description="C2H2-type" evidence="3">
    <location>
        <begin position="100"/>
        <end position="125"/>
    </location>
</feature>
<dbReference type="Gene3D" id="3.30.160.60">
    <property type="entry name" value="Classic Zinc Finger"/>
    <property type="match status" value="1"/>
</dbReference>
<keyword evidence="1" id="KW-0862">Zinc</keyword>
<evidence type="ECO:0000259" key="3">
    <source>
        <dbReference type="PROSITE" id="PS50157"/>
    </source>
</evidence>
<keyword evidence="1" id="KW-0863">Zinc-finger</keyword>
<dbReference type="Proteomes" id="UP000324222">
    <property type="component" value="Unassembled WGS sequence"/>
</dbReference>
<dbReference type="SUPFAM" id="SSF57667">
    <property type="entry name" value="beta-beta-alpha zinc fingers"/>
    <property type="match status" value="1"/>
</dbReference>
<evidence type="ECO:0000313" key="4">
    <source>
        <dbReference type="EMBL" id="MPC30972.1"/>
    </source>
</evidence>
<accession>A0A5B7EA53</accession>
<dbReference type="SMART" id="SM00355">
    <property type="entry name" value="ZnF_C2H2"/>
    <property type="match status" value="2"/>
</dbReference>
<dbReference type="EMBL" id="VSRR010002346">
    <property type="protein sequence ID" value="MPC30972.1"/>
    <property type="molecule type" value="Genomic_DNA"/>
</dbReference>
<reference evidence="4 5" key="1">
    <citation type="submission" date="2019-05" db="EMBL/GenBank/DDBJ databases">
        <title>Another draft genome of Portunus trituberculatus and its Hox gene families provides insights of decapod evolution.</title>
        <authorList>
            <person name="Jeong J.-H."/>
            <person name="Song I."/>
            <person name="Kim S."/>
            <person name="Choi T."/>
            <person name="Kim D."/>
            <person name="Ryu S."/>
            <person name="Kim W."/>
        </authorList>
    </citation>
    <scope>NUCLEOTIDE SEQUENCE [LARGE SCALE GENOMIC DNA]</scope>
    <source>
        <tissue evidence="4">Muscle</tissue>
    </source>
</reference>
<evidence type="ECO:0000313" key="5">
    <source>
        <dbReference type="Proteomes" id="UP000324222"/>
    </source>
</evidence>
<dbReference type="PROSITE" id="PS00028">
    <property type="entry name" value="ZINC_FINGER_C2H2_1"/>
    <property type="match status" value="2"/>
</dbReference>
<feature type="region of interest" description="Disordered" evidence="2">
    <location>
        <begin position="18"/>
        <end position="72"/>
    </location>
</feature>
<feature type="domain" description="C2H2-type" evidence="3">
    <location>
        <begin position="71"/>
        <end position="99"/>
    </location>
</feature>
<dbReference type="PROSITE" id="PS50157">
    <property type="entry name" value="ZINC_FINGER_C2H2_2"/>
    <property type="match status" value="2"/>
</dbReference>
<organism evidence="4 5">
    <name type="scientific">Portunus trituberculatus</name>
    <name type="common">Swimming crab</name>
    <name type="synonym">Neptunus trituberculatus</name>
    <dbReference type="NCBI Taxonomy" id="210409"/>
    <lineage>
        <taxon>Eukaryota</taxon>
        <taxon>Metazoa</taxon>
        <taxon>Ecdysozoa</taxon>
        <taxon>Arthropoda</taxon>
        <taxon>Crustacea</taxon>
        <taxon>Multicrustacea</taxon>
        <taxon>Malacostraca</taxon>
        <taxon>Eumalacostraca</taxon>
        <taxon>Eucarida</taxon>
        <taxon>Decapoda</taxon>
        <taxon>Pleocyemata</taxon>
        <taxon>Brachyura</taxon>
        <taxon>Eubrachyura</taxon>
        <taxon>Portunoidea</taxon>
        <taxon>Portunidae</taxon>
        <taxon>Portuninae</taxon>
        <taxon>Portunus</taxon>
    </lineage>
</organism>
<dbReference type="InterPro" id="IPR036236">
    <property type="entry name" value="Znf_C2H2_sf"/>
</dbReference>
<keyword evidence="1" id="KW-0479">Metal-binding</keyword>
<feature type="compositionally biased region" description="Low complexity" evidence="2">
    <location>
        <begin position="26"/>
        <end position="47"/>
    </location>
</feature>
<comment type="caution">
    <text evidence="4">The sequence shown here is derived from an EMBL/GenBank/DDBJ whole genome shotgun (WGS) entry which is preliminary data.</text>
</comment>
<dbReference type="GO" id="GO:0008270">
    <property type="term" value="F:zinc ion binding"/>
    <property type="evidence" value="ECO:0007669"/>
    <property type="project" value="UniProtKB-KW"/>
</dbReference>
<proteinExistence type="predicted"/>
<evidence type="ECO:0000256" key="1">
    <source>
        <dbReference type="PROSITE-ProRule" id="PRU00042"/>
    </source>
</evidence>
<feature type="compositionally biased region" description="Basic residues" evidence="2">
    <location>
        <begin position="48"/>
        <end position="57"/>
    </location>
</feature>
<name>A0A5B7EA53_PORTR</name>
<sequence length="131" mass="15027">MIKTTGFGEEGRLIRPSLFISGRSATTTTTTTPPSPSLLSFTIQHQQQQHHHHHHHPPPPPPPPTTQQQQQQCPHCLKMLSSRQSLLRHIEDRHMLTQPYRCSICGSLCKTKNALQKHHYTYHRGLPLRIL</sequence>
<protein>
    <submittedName>
        <fullName evidence="4">Protein abrupt</fullName>
    </submittedName>
</protein>
<evidence type="ECO:0000256" key="2">
    <source>
        <dbReference type="SAM" id="MobiDB-lite"/>
    </source>
</evidence>
<gene>
    <name evidence="4" type="primary">ab_3</name>
    <name evidence="4" type="ORF">E2C01_024244</name>
</gene>
<dbReference type="InterPro" id="IPR013087">
    <property type="entry name" value="Znf_C2H2_type"/>
</dbReference>
<dbReference type="AlphaFoldDB" id="A0A5B7EA53"/>